<comment type="subcellular location">
    <subcellularLocation>
        <location evidence="1">Cell membrane</location>
        <topology evidence="1">Multi-pass membrane protein</topology>
    </subcellularLocation>
</comment>
<feature type="transmembrane region" description="Helical" evidence="6">
    <location>
        <begin position="296"/>
        <end position="314"/>
    </location>
</feature>
<protein>
    <submittedName>
        <fullName evidence="7">Polysaccharide biosynthesis protein</fullName>
    </submittedName>
</protein>
<evidence type="ECO:0000256" key="6">
    <source>
        <dbReference type="SAM" id="Phobius"/>
    </source>
</evidence>
<accession>M7N6W3</accession>
<keyword evidence="2" id="KW-1003">Cell membrane</keyword>
<feature type="transmembrane region" description="Helical" evidence="6">
    <location>
        <begin position="387"/>
        <end position="405"/>
    </location>
</feature>
<dbReference type="PANTHER" id="PTHR30250:SF11">
    <property type="entry name" value="O-ANTIGEN TRANSPORTER-RELATED"/>
    <property type="match status" value="1"/>
</dbReference>
<feature type="transmembrane region" description="Helical" evidence="6">
    <location>
        <begin position="320"/>
        <end position="339"/>
    </location>
</feature>
<dbReference type="EMBL" id="AODQ01000039">
    <property type="protein sequence ID" value="EMR02976.1"/>
    <property type="molecule type" value="Genomic_DNA"/>
</dbReference>
<sequence>MKDSLKLVLIQSINIFLGLFNVYYVAREVSPAVYAVVSVGYIITFLLTTFTFTGIEDALKQDVLGWLQGGRLRRIRILVSQAIIQRVITYMLVLPVVLGYAWYISEAKFEGLYFQEFLIFTLSGFIAAIHHCLSLLLKSFDRYVTVAFGELIIGVVGKTAAVLFFVLWGFKAYVWALALLPIIPCIFLGRSMLPWMRPAYLIPTSALWKVIMRYKWFGFASYMRYLGNYADQLLISVFMAPEILAGFTIARKVLDIGKIFSANIFENLTLKLVRFKTDTPQLLDQYKKLGILRNKLVIGASLLCLPLLFTLDTLVELAGLGEYAGLEFMLMAAVVASVLQLYRTSSDTTIKIFLPSDRIFWYECAYSTISIGALAICALLLPQAHIMFYRVLLEAGMIIISVQFLQSFSRTYLAKA</sequence>
<feature type="transmembrane region" description="Helical" evidence="6">
    <location>
        <begin position="117"/>
        <end position="137"/>
    </location>
</feature>
<feature type="transmembrane region" description="Helical" evidence="6">
    <location>
        <begin position="7"/>
        <end position="26"/>
    </location>
</feature>
<keyword evidence="3 6" id="KW-0812">Transmembrane</keyword>
<dbReference type="InterPro" id="IPR002797">
    <property type="entry name" value="Polysacc_synth"/>
</dbReference>
<dbReference type="InterPro" id="IPR050833">
    <property type="entry name" value="Poly_Biosynth_Transport"/>
</dbReference>
<feature type="transmembrane region" description="Helical" evidence="6">
    <location>
        <begin position="83"/>
        <end position="105"/>
    </location>
</feature>
<organism evidence="7 8">
    <name type="scientific">Cesiribacter andamanensis AMV16</name>
    <dbReference type="NCBI Taxonomy" id="1279009"/>
    <lineage>
        <taxon>Bacteria</taxon>
        <taxon>Pseudomonadati</taxon>
        <taxon>Bacteroidota</taxon>
        <taxon>Cytophagia</taxon>
        <taxon>Cytophagales</taxon>
        <taxon>Cesiribacteraceae</taxon>
        <taxon>Cesiribacter</taxon>
    </lineage>
</organism>
<keyword evidence="4 6" id="KW-1133">Transmembrane helix</keyword>
<dbReference type="Pfam" id="PF01943">
    <property type="entry name" value="Polysacc_synt"/>
    <property type="match status" value="1"/>
</dbReference>
<evidence type="ECO:0000256" key="4">
    <source>
        <dbReference type="ARBA" id="ARBA00022989"/>
    </source>
</evidence>
<evidence type="ECO:0000256" key="3">
    <source>
        <dbReference type="ARBA" id="ARBA00022692"/>
    </source>
</evidence>
<keyword evidence="8" id="KW-1185">Reference proteome</keyword>
<evidence type="ECO:0000313" key="7">
    <source>
        <dbReference type="EMBL" id="EMR02976.1"/>
    </source>
</evidence>
<evidence type="ECO:0000256" key="5">
    <source>
        <dbReference type="ARBA" id="ARBA00023136"/>
    </source>
</evidence>
<dbReference type="GO" id="GO:0005886">
    <property type="term" value="C:plasma membrane"/>
    <property type="evidence" value="ECO:0007669"/>
    <property type="project" value="UniProtKB-SubCell"/>
</dbReference>
<dbReference type="Proteomes" id="UP000011910">
    <property type="component" value="Unassembled WGS sequence"/>
</dbReference>
<name>M7N6W3_9BACT</name>
<feature type="transmembrane region" description="Helical" evidence="6">
    <location>
        <begin position="360"/>
        <end position="381"/>
    </location>
</feature>
<feature type="transmembrane region" description="Helical" evidence="6">
    <location>
        <begin position="173"/>
        <end position="193"/>
    </location>
</feature>
<dbReference type="STRING" id="1279009.ADICEAN_01883"/>
<dbReference type="RefSeq" id="WP_009195279.1">
    <property type="nucleotide sequence ID" value="NZ_AODQ01000039.1"/>
</dbReference>
<keyword evidence="5 6" id="KW-0472">Membrane</keyword>
<dbReference type="OrthoDB" id="9899650at2"/>
<feature type="transmembrane region" description="Helical" evidence="6">
    <location>
        <begin position="32"/>
        <end position="52"/>
    </location>
</feature>
<dbReference type="PANTHER" id="PTHR30250">
    <property type="entry name" value="PST FAMILY PREDICTED COLANIC ACID TRANSPORTER"/>
    <property type="match status" value="1"/>
</dbReference>
<evidence type="ECO:0000313" key="8">
    <source>
        <dbReference type="Proteomes" id="UP000011910"/>
    </source>
</evidence>
<gene>
    <name evidence="7" type="ORF">ADICEAN_01883</name>
</gene>
<dbReference type="AlphaFoldDB" id="M7N6W3"/>
<evidence type="ECO:0000256" key="2">
    <source>
        <dbReference type="ARBA" id="ARBA00022475"/>
    </source>
</evidence>
<reference evidence="7 8" key="1">
    <citation type="journal article" date="2013" name="Genome Announc.">
        <title>Draft Genome Sequence of Cesiribacter andamanensis Strain AMV16T, Isolated from a Soil Sample from a Mud Volcano in the Andaman Islands, India.</title>
        <authorList>
            <person name="Shivaji S."/>
            <person name="Ara S."/>
            <person name="Begum Z."/>
            <person name="Srinivas T.N."/>
            <person name="Singh A."/>
            <person name="Kumar Pinnaka A."/>
        </authorList>
    </citation>
    <scope>NUCLEOTIDE SEQUENCE [LARGE SCALE GENOMIC DNA]</scope>
    <source>
        <strain evidence="7 8">AMV16</strain>
    </source>
</reference>
<proteinExistence type="predicted"/>
<feature type="transmembrane region" description="Helical" evidence="6">
    <location>
        <begin position="144"/>
        <end position="167"/>
    </location>
</feature>
<evidence type="ECO:0000256" key="1">
    <source>
        <dbReference type="ARBA" id="ARBA00004651"/>
    </source>
</evidence>
<comment type="caution">
    <text evidence="7">The sequence shown here is derived from an EMBL/GenBank/DDBJ whole genome shotgun (WGS) entry which is preliminary data.</text>
</comment>